<dbReference type="SUPFAM" id="SSF56059">
    <property type="entry name" value="Glutathione synthetase ATP-binding domain-like"/>
    <property type="match status" value="1"/>
</dbReference>
<dbReference type="PROSITE" id="PS50975">
    <property type="entry name" value="ATP_GRASP"/>
    <property type="match status" value="1"/>
</dbReference>
<evidence type="ECO:0000256" key="1">
    <source>
        <dbReference type="PROSITE-ProRule" id="PRU00409"/>
    </source>
</evidence>
<dbReference type="InterPro" id="IPR011761">
    <property type="entry name" value="ATP-grasp"/>
</dbReference>
<keyword evidence="2" id="KW-0175">Coiled coil</keyword>
<keyword evidence="1" id="KW-0547">Nucleotide-binding</keyword>
<dbReference type="GO" id="GO:0005737">
    <property type="term" value="C:cytoplasm"/>
    <property type="evidence" value="ECO:0007669"/>
    <property type="project" value="TreeGrafter"/>
</dbReference>
<name>A0A7X8GZE3_9LACT</name>
<dbReference type="Pfam" id="PF02655">
    <property type="entry name" value="ATP-grasp_3"/>
    <property type="match status" value="1"/>
</dbReference>
<reference evidence="4 5" key="1">
    <citation type="journal article" date="2020" name="Biotechnol. Biofuels">
        <title>New insights from the biogas microbiome by comprehensive genome-resolved metagenomics of nearly 1600 species originating from multiple anaerobic digesters.</title>
        <authorList>
            <person name="Campanaro S."/>
            <person name="Treu L."/>
            <person name="Rodriguez-R L.M."/>
            <person name="Kovalovszki A."/>
            <person name="Ziels R.M."/>
            <person name="Maus I."/>
            <person name="Zhu X."/>
            <person name="Kougias P.G."/>
            <person name="Basile A."/>
            <person name="Luo G."/>
            <person name="Schluter A."/>
            <person name="Konstantinidis K.T."/>
            <person name="Angelidaki I."/>
        </authorList>
    </citation>
    <scope>NUCLEOTIDE SEQUENCE [LARGE SCALE GENOMIC DNA]</scope>
    <source>
        <strain evidence="4">AS23ysBPME_34</strain>
    </source>
</reference>
<proteinExistence type="predicted"/>
<dbReference type="Gene3D" id="3.30.470.20">
    <property type="entry name" value="ATP-grasp fold, B domain"/>
    <property type="match status" value="2"/>
</dbReference>
<dbReference type="AlphaFoldDB" id="A0A7X8GZE3"/>
<dbReference type="GO" id="GO:0005524">
    <property type="term" value="F:ATP binding"/>
    <property type="evidence" value="ECO:0007669"/>
    <property type="project" value="UniProtKB-UniRule"/>
</dbReference>
<dbReference type="RefSeq" id="WP_276645719.1">
    <property type="nucleotide sequence ID" value="NZ_JAAYSM010000018.1"/>
</dbReference>
<dbReference type="InterPro" id="IPR003806">
    <property type="entry name" value="ATP-grasp_PylC-type"/>
</dbReference>
<evidence type="ECO:0000259" key="3">
    <source>
        <dbReference type="PROSITE" id="PS50975"/>
    </source>
</evidence>
<keyword evidence="1" id="KW-0067">ATP-binding</keyword>
<accession>A0A7X8GZE3</accession>
<organism evidence="4 5">
    <name type="scientific">Globicatella sulfidifaciens</name>
    <dbReference type="NCBI Taxonomy" id="136093"/>
    <lineage>
        <taxon>Bacteria</taxon>
        <taxon>Bacillati</taxon>
        <taxon>Bacillota</taxon>
        <taxon>Bacilli</taxon>
        <taxon>Lactobacillales</taxon>
        <taxon>Aerococcaceae</taxon>
        <taxon>Globicatella</taxon>
    </lineage>
</organism>
<dbReference type="GO" id="GO:0018169">
    <property type="term" value="F:ribosomal S6-glutamic acid ligase activity"/>
    <property type="evidence" value="ECO:0007669"/>
    <property type="project" value="TreeGrafter"/>
</dbReference>
<sequence length="529" mass="60525">MIGKGQWLNHLIHATPVEGYGNRMSMFLISLEAWRRGIGVKYYTIDNPENKLFIRYALTHNNRTLNFYSSLCEQLSEEAFNICESKYLTKKYLSAYGIRVPKGEKFTKDADLDHLISLASALTYPVVMKPISENADKGVFSNILDEKMLLETFNYLTNELGYEEILLEEFIEGDEHRILTVGNKVVGIVKRVPANVVGNGVDTIRQLIREKNKSKKMNPVISKKTIDIDRELENQLASAGYNLDDILEEGQRIFVRSKSNISTGGDPIDVMDEVDPSVIEMAEKAVQAIPGLDISGIDMIINPETQEKVIIEINTRPMIGLHVFPEEGKPRDVVKDIVDFYFPETKNIDRSNLFFDFGSVVGSLDGVATKAIDLNRITPEPYYAKRYLLTIEDSNYQLRRDIRSHALANDLYGYAKGVGGKLLEVVLASPIEEKVNSFFTTHYQDSHFSFEITEEEEWEYGINVGFITATYSDNVNLLEDYIKESKRKVRKLNQKHQQDVSKLTDRLIQARDQRNLYRQGFRKIEKQKN</sequence>
<feature type="domain" description="ATP-grasp" evidence="3">
    <location>
        <begin position="90"/>
        <end position="342"/>
    </location>
</feature>
<dbReference type="GO" id="GO:0046872">
    <property type="term" value="F:metal ion binding"/>
    <property type="evidence" value="ECO:0007669"/>
    <property type="project" value="InterPro"/>
</dbReference>
<evidence type="ECO:0000313" key="4">
    <source>
        <dbReference type="EMBL" id="NLJ17351.1"/>
    </source>
</evidence>
<feature type="coiled-coil region" evidence="2">
    <location>
        <begin position="475"/>
        <end position="513"/>
    </location>
</feature>
<gene>
    <name evidence="4" type="ORF">GX355_00665</name>
</gene>
<comment type="caution">
    <text evidence="4">The sequence shown here is derived from an EMBL/GenBank/DDBJ whole genome shotgun (WGS) entry which is preliminary data.</text>
</comment>
<protein>
    <submittedName>
        <fullName evidence="4">ATP-grasp domain-containing protein</fullName>
    </submittedName>
</protein>
<feature type="non-terminal residue" evidence="4">
    <location>
        <position position="529"/>
    </location>
</feature>
<evidence type="ECO:0000313" key="5">
    <source>
        <dbReference type="Proteomes" id="UP000541058"/>
    </source>
</evidence>
<dbReference type="GO" id="GO:0009432">
    <property type="term" value="P:SOS response"/>
    <property type="evidence" value="ECO:0007669"/>
    <property type="project" value="TreeGrafter"/>
</dbReference>
<dbReference type="PANTHER" id="PTHR21621">
    <property type="entry name" value="RIBOSOMAL PROTEIN S6 MODIFICATION PROTEIN"/>
    <property type="match status" value="1"/>
</dbReference>
<evidence type="ECO:0000256" key="2">
    <source>
        <dbReference type="SAM" id="Coils"/>
    </source>
</evidence>
<dbReference type="Proteomes" id="UP000541058">
    <property type="component" value="Unassembled WGS sequence"/>
</dbReference>
<dbReference type="EMBL" id="JAAYSM010000018">
    <property type="protein sequence ID" value="NLJ17351.1"/>
    <property type="molecule type" value="Genomic_DNA"/>
</dbReference>
<dbReference type="PANTHER" id="PTHR21621:SF0">
    <property type="entry name" value="BETA-CITRYLGLUTAMATE SYNTHASE B-RELATED"/>
    <property type="match status" value="1"/>
</dbReference>